<evidence type="ECO:0000256" key="3">
    <source>
        <dbReference type="ARBA" id="ARBA00022553"/>
    </source>
</evidence>
<evidence type="ECO:0000256" key="2">
    <source>
        <dbReference type="ARBA" id="ARBA00022450"/>
    </source>
</evidence>
<dbReference type="InterPro" id="IPR042099">
    <property type="entry name" value="ANL_N_sf"/>
</dbReference>
<evidence type="ECO:0000259" key="4">
    <source>
        <dbReference type="PROSITE" id="PS50075"/>
    </source>
</evidence>
<dbReference type="PANTHER" id="PTHR45527">
    <property type="entry name" value="NONRIBOSOMAL PEPTIDE SYNTHETASE"/>
    <property type="match status" value="1"/>
</dbReference>
<dbReference type="SUPFAM" id="SSF63712">
    <property type="entry name" value="Nicotinic receptor ligand binding domain-like"/>
    <property type="match status" value="1"/>
</dbReference>
<feature type="domain" description="Carrier" evidence="4">
    <location>
        <begin position="3971"/>
        <end position="4046"/>
    </location>
</feature>
<dbReference type="InterPro" id="IPR025110">
    <property type="entry name" value="AMP-bd_C"/>
</dbReference>
<dbReference type="Gene3D" id="3.30.559.10">
    <property type="entry name" value="Chloramphenicol acetyltransferase-like domain"/>
    <property type="match status" value="4"/>
</dbReference>
<evidence type="ECO:0000313" key="5">
    <source>
        <dbReference type="WBParaSite" id="maker-PairedContig_211-snap-gene-0.28-mRNA-1"/>
    </source>
</evidence>
<dbReference type="InterPro" id="IPR023213">
    <property type="entry name" value="CAT-like_dom_sf"/>
</dbReference>
<dbReference type="Gene3D" id="3.30.300.30">
    <property type="match status" value="2"/>
</dbReference>
<feature type="domain" description="Carrier" evidence="4">
    <location>
        <begin position="1629"/>
        <end position="1704"/>
    </location>
</feature>
<feature type="domain" description="Carrier" evidence="4">
    <location>
        <begin position="3350"/>
        <end position="3425"/>
    </location>
</feature>
<dbReference type="Pfam" id="PF00550">
    <property type="entry name" value="PP-binding"/>
    <property type="match status" value="4"/>
</dbReference>
<protein>
    <recommendedName>
        <fullName evidence="1">oleoyl-[acyl-carrier-protein] hydrolase</fullName>
        <ecNumber evidence="1">3.1.2.14</ecNumber>
    </recommendedName>
</protein>
<dbReference type="InterPro" id="IPR036736">
    <property type="entry name" value="ACP-like_sf"/>
</dbReference>
<dbReference type="InterPro" id="IPR001031">
    <property type="entry name" value="Thioesterase"/>
</dbReference>
<dbReference type="PANTHER" id="PTHR45527:SF1">
    <property type="entry name" value="FATTY ACID SYNTHASE"/>
    <property type="match status" value="1"/>
</dbReference>
<dbReference type="InterPro" id="IPR020845">
    <property type="entry name" value="AMP-binding_CS"/>
</dbReference>
<dbReference type="Pfam" id="PF13193">
    <property type="entry name" value="AMP-binding_C"/>
    <property type="match status" value="1"/>
</dbReference>
<dbReference type="Gene3D" id="1.10.1200.10">
    <property type="entry name" value="ACP-like"/>
    <property type="match status" value="5"/>
</dbReference>
<name>A0A1I8EHZ1_WUCBA</name>
<dbReference type="SUPFAM" id="SSF56801">
    <property type="entry name" value="Acetyl-CoA synthetase-like"/>
    <property type="match status" value="2"/>
</dbReference>
<proteinExistence type="predicted"/>
<dbReference type="Gene3D" id="3.40.50.12780">
    <property type="entry name" value="N-terminal domain of ligase-like"/>
    <property type="match status" value="2"/>
</dbReference>
<dbReference type="PROSITE" id="PS50075">
    <property type="entry name" value="CARRIER"/>
    <property type="match status" value="5"/>
</dbReference>
<dbReference type="InterPro" id="IPR001242">
    <property type="entry name" value="Condensation_dom"/>
</dbReference>
<dbReference type="Pfam" id="PF00501">
    <property type="entry name" value="AMP-binding"/>
    <property type="match status" value="2"/>
</dbReference>
<keyword evidence="2" id="KW-0596">Phosphopantetheine</keyword>
<dbReference type="Pfam" id="PF00668">
    <property type="entry name" value="Condensation"/>
    <property type="match status" value="4"/>
</dbReference>
<dbReference type="InterPro" id="IPR045851">
    <property type="entry name" value="AMP-bd_C_sf"/>
</dbReference>
<sequence>MARRIVSAVKLSGIGGQQLCQQVNGLENSLITTEIHMLPLLLLLVDGYFCNDTPFVINRVTNRVEFSELLLGYNYDHADNRSVEVTVSFAIRHIIVHSDTVSLSCEIFQKWRDSRLKYSGIKSTTIPKGIKIWRPDTNIFESVATYGAQSFRLYSDGTICWKQRATLTFPCISYFRLKQSALSTLNCSLIIGSFDNSGAESIMYRIGDIMLPSNLNPIFTINYTIATFEEIALNGELVDLEMDLKQVLLPIIIESRRRFGDNSLLLVLDSVKTDSGRIDPEPSRKILLESAAGLNKLELLEVSSGNSIIQGYAGEIRYWQTKLCQDLDKILVNMFKIDNLDKLQSKILQDVSVWKRKNDEVVKGGGFATVLCFSFSNDNEYIVPDSDILTFLKYSLQVHFETGVLISVEEVEQIALPAVIFRQLWVAITESKFIKISIKLYDFDGFECGYISGINFSESIRRFPEEGANKAYEKTHEKLGRYDNNLHESHVYDIKRIKQEIQSSTKADILDHSSFYDDTMISESIASEANKLSIINKIRKAVEAIVEAPCNDDRTSFISLGFDSLKLAKLEFVLEREFSGKFSIPYGSAHRHPNISALTDYILKSSIQGSSIPESKETTNFQLLTEKLTRIVRSGAEIPLSAAQKRLIFLYQLDIEHELNFAETLKFSIKSLKIHQFQRAFNKVVARHTALRTIYTLTGQTILSLTEAYFWISAESEHVLKLLKPIDLFDSFIPIRIFVTEQEDNKDNRKLKKSISNQICQEKDRRILGKDTDIKSSNLIVIQIHHIMIDGFSIKLLTDELRILCYEKKSLRSIPYQYGHFVLIDQQRQDSENRKLYKTFWKHLLLDVTLQKLPVDETGLQVGRYSGRCLQFKIDSKVQKSLQNLAIWCSVTQFSVLLTNFQLLQYKRYGFKDCCIGIITAQRETSELCTIIGCLLNVVPLINTINPNDRIHDFITKSYKRLNESIQKQLQFDDLIAALRLERDLSNSPLFQVLFISDDSGDISYNDDGNESNFAQYDQVWYFQYHSESMRLKIEYNSSRFYKSTIETMVQQYFRLIHKMSQNLHMLIEGIKMVSSMEKFMDYKLRLENRCDFPQKCTVLNIIDEQNKMNFYGNTVIQRGIPFSNVFLQQKSNQLSRFLTQRWLQFLGEDMRNDNRSVFLLLSIFSLWKCGIGVAPLNLETSLEQLNEILAKLPCPAVIYERKRKENNATNQCISKNFNGTVLQNSEEQNPVFGHDINEVITLISGYSDQELRKKLTQHNLAYMTFTSGSTGTPKGICTEFYGLNNLALNYAELLSIKSSSIIYQVVNPSFDIFFADILEAQTSGAGLYLASQRIPNLEEMSKVTHAYIMPAYLSAVEPEQFKKLENLEKINFGGDYIQYKVLQDAIRIGLHFHNQYGMTEHSIYSTCKLMKVCDKTSSVGKPLKNIFFSIYDGDENSCGQHITGICCSSGAGISRGYHDNENLNQISFLNNNDLTQLELLLNYDKRYFYSGDLAQIKSNVGELLFHGRSDFQVKIRGMQVDIPTIEAVLGQNHLVKECIVCLRRTETEEFLIAYIISCNDIITDKEKGQLMTKSLSDYMLGKLPDFMIPSHYVFVQQFPLNINGKINRKLLPVPEKVLNSKIPLKTDYIFEAWEKQVIEIFAALLPGKAIQIDDSFFEAGGDSLKALIAIQNIKRETGMDLQLRDIFKLASFRDILERLKVKYSIGNHKEVENLIMLKSTKFRPNVLHGKSGKLTDDQLVNDVNISDNMDNDRSLNKKMSWKYNKIYNSDKKSGFWFNGTIPVSLQQERLLFLYSFGKEYRESYKLQFLIKFYGSVDLKVLNTALNYIMRKHRLLRTVFFQKVANVIQEVTSLSECYIKVHKNVFEHDDTGSEISSELPSLYDTPLLAVIVSGNLKLMLILDHLIVDGRSIAILTNDLVEFYNILINRGNVSFDFTEGTSYAEFCLQQRKELEKFGVALKCADCPTLIDRAVAKNELEVQKWLLKLRNFPPLSLQGDLSNEEFDRKNNVIKLKIPLYLSAIKHFCVAERCTLFAYLLGVFSLTVRSVRDQQKHRFAVVTSALNRTSDTINCVGLFVNTVIIPIDTAFDCVSELIHSLQQNITEALQFQHIPFDYIIRKLNGTRSSSGTESYQVSFVVQNASATKLARIDGAETIVEEINAKYAKFDQAWYCTEFEDYIEMSVEYKIEKYSDSEIKHAMELFVQIASQLLSNRSMKVKGILKSCELIKVEKPLIENDNPANVNETQGTIKKSWMLEEVLLSIWKEVLECSEISVFDNFFAIGGHSLLIPSICYKIEQQVNYQCPPQAIFKYQTVRELAQHISSKQDLKILATSNEKLKIRVCPLQESLVKMYYNVATETSISTSSTTIATVTTITTDLIKAYQTGFSISLKSINFSKLRHSLNLILMRHFALRATFYCQNNDFFQQIHSGTEIYITPRKTNIEGASLIVPNPFHAIPILCWLTDGIKQELLDDSYYEFHFKISHIICDGKSLSIIARELSDNYFEDRHISVKDDSFIQFSRRLKQRFQERYTEMQRFWSQNLNNTEGANLHYEKITATVSSNYRCKFFYKKFKSLNILIKRVAKKCCCSPFIVQLAAFSKVLSGIATQDSKMIISCPVDMRDSKAQQCVGMCINVLPVIINFRLRNYQDLIQDIAKSFANAYINADISNDEIEKLCEKYGVSNFADIMIVNNYKQYSSHCYQILNDNSEFTKCTLTLFLTQYHEDIEAKIECKQDFFYDESMKIMLNQWAKTIRRMEKVIVTNDKIEYKERRRCPHEIFFSEEYFSAKNMDIRSKERLVSSGHDNDENVLQKNDYPAFSYQHLLREAFVANRQWATMTALTENNGSINYRTLTGLINRTAKIIREKVAQITGGILRSDTVIPVIARNSINTLVTCLAIIMAGAAYLPIDSTGPAKRISNIVEQIGAKFYVTVDQLINNDDEFQISFNFSFQNALEINLNNMRLDEELLELPTHLQNTPNDLAYVIFTSGTTGKPKGVTIGQHGLLNMAIACTRDFWMKPGDCVYQFTNFAFDNSVLEITMALINGSALLLRDFFTSHTFLNEVRHGNITHALLFPSLVNTFKDEEIGELRHLRYWIVGAESASKRILEYALKSGVNVIQNYGPTETTAYALTKRMKLLDRPNNIGRGITNVVITVRNFCGEIVQEMGVGELCIKGIGITRGYVISSDVTRESAEKESESKKFGEVDSCCSISPGNSFGTKDMVRLQPNNEILFLGRCDKQVKIRGYRVELGEIEAILCQYPQVKSAKVIMKLIGQQRQLVAFIILSDLSENRFHPAAIRHFMQQHLPYYMIPIQYHFLQQYPLTKNSKVDVAALEMLQNPENDQCLKHAEPENSIEWMLLGFFRKVLQDDNISVNDDFFAVGGNSFSATRLTELIEANVAHCVGINNVFRHRTVRRLSQHILHFHKKPSSEQIYGIQKFSGINKNVFNLDNIPLSFQQQQFQFLNETKERQYYELIFVQKFDASLSLQHLKLAFLRLILQQPSFRTIFPERNFDVHQEILSGTEVYFYSSTVQSSSFPKGLVSYNENTIAEKIKILQDVEVNLKREPPVLCAIEVTSSISHAVILRMNHIISDAWSTNLLENDLSDLYQKVLKNKQFDSNSKLSFTYAEYSIEQFEQKHFLEGLAAKCADMIVKWIINDPNYNNILEKWERTENQMNQFDLVNQNLGSGIVSNFVQCTKSTDFRNYSEAKFTFEVKKIEKICGYFETTPLVAFLSAFASSLHELSGIGQLIINVAAANRSSKTNNIIGNFLNYLLINSANIPLEKTDIISTTSRNVTDRSTMKLSDFSTIIHARYVKKYVENINRAVNESRQFEQVPFIPLLKLLRIKLKKLKSPSIEVLNRLYKTIFFNFRYGLEENRASVLGKGETQAPTNCIYEIEVEIDRAKNNYSCRIRMKNRSSLKRISTLCRRMFSFLQQMSINSNIQETAKDEIKPKENAHEVNKKHSYLSSTNVHIVDLKLRKMWSECLKKRWIKDDDDFFLEGGTSLLTLKLRRLIESELKIHIELDEIFKYSTFIQLSNLLQKRFINIGHYLSDNTIGLMNPESERNTDPAVQIDKKTSNKRGTSKETEILQTSENLTTVRLLYQSESDINVAGSAVIVFFHALVGGVTWTYAPVIRQLMRRLPRSFKIIGVEHPNSFSRSSKDPKFHQSIESLCSKYVRDLHDHLCKVKRRLFIGASFGAILAFQCAVQLQQEGIHVDDIISIDGTAQWRKSTSETELPSYEEHHRRINKIVKYHSGGMKVDSELLEAMTENAWELLKMLRIYIPRRSLEVHRLHVTLLRSLTQKTLEVEEDYGWINLCPRTVIDIPFSHDTMLHDCNTDMIADIILQTIQKLDERHRNITNVAVDKILQII</sequence>
<dbReference type="STRING" id="6293.A0A1I8EHZ1"/>
<dbReference type="PROSITE" id="PS00455">
    <property type="entry name" value="AMP_BINDING"/>
    <property type="match status" value="2"/>
</dbReference>
<dbReference type="SUPFAM" id="SSF53474">
    <property type="entry name" value="alpha/beta-Hydrolases"/>
    <property type="match status" value="1"/>
</dbReference>
<reference evidence="5" key="1">
    <citation type="submission" date="2016-11" db="UniProtKB">
        <authorList>
            <consortium name="WormBaseParasite"/>
        </authorList>
    </citation>
    <scope>IDENTIFICATION</scope>
    <source>
        <strain evidence="5">pt0022</strain>
    </source>
</reference>
<dbReference type="WBParaSite" id="maker-PairedContig_211-snap-gene-0.28-mRNA-1">
    <property type="protein sequence ID" value="maker-PairedContig_211-snap-gene-0.28-mRNA-1"/>
    <property type="gene ID" value="maker-PairedContig_211-snap-gene-0.28"/>
</dbReference>
<dbReference type="Gene3D" id="3.40.50.1820">
    <property type="entry name" value="alpha/beta hydrolase"/>
    <property type="match status" value="1"/>
</dbReference>
<dbReference type="GO" id="GO:0016297">
    <property type="term" value="F:fatty acyl-[ACP] hydrolase activity"/>
    <property type="evidence" value="ECO:0007669"/>
    <property type="project" value="UniProtKB-EC"/>
</dbReference>
<dbReference type="GO" id="GO:0044550">
    <property type="term" value="P:secondary metabolite biosynthetic process"/>
    <property type="evidence" value="ECO:0007669"/>
    <property type="project" value="TreeGrafter"/>
</dbReference>
<evidence type="ECO:0000256" key="1">
    <source>
        <dbReference type="ARBA" id="ARBA00012480"/>
    </source>
</evidence>
<dbReference type="GO" id="GO:0043041">
    <property type="term" value="P:amino acid activation for nonribosomal peptide biosynthetic process"/>
    <property type="evidence" value="ECO:0007669"/>
    <property type="project" value="TreeGrafter"/>
</dbReference>
<dbReference type="GO" id="GO:0031177">
    <property type="term" value="F:phosphopantetheine binding"/>
    <property type="evidence" value="ECO:0007669"/>
    <property type="project" value="TreeGrafter"/>
</dbReference>
<feature type="domain" description="Carrier" evidence="4">
    <location>
        <begin position="2250"/>
        <end position="2325"/>
    </location>
</feature>
<keyword evidence="3" id="KW-0597">Phosphoprotein</keyword>
<dbReference type="GO" id="GO:0005737">
    <property type="term" value="C:cytoplasm"/>
    <property type="evidence" value="ECO:0007669"/>
    <property type="project" value="TreeGrafter"/>
</dbReference>
<dbReference type="InterPro" id="IPR000873">
    <property type="entry name" value="AMP-dep_synth/lig_dom"/>
</dbReference>
<dbReference type="SUPFAM" id="SSF47336">
    <property type="entry name" value="ACP-like"/>
    <property type="match status" value="5"/>
</dbReference>
<dbReference type="InterPro" id="IPR029058">
    <property type="entry name" value="AB_hydrolase_fold"/>
</dbReference>
<accession>A0A1I8EHZ1</accession>
<dbReference type="Gene3D" id="3.30.559.30">
    <property type="entry name" value="Nonribosomal peptide synthetase, condensation domain"/>
    <property type="match status" value="4"/>
</dbReference>
<feature type="domain" description="Carrier" evidence="4">
    <location>
        <begin position="529"/>
        <end position="606"/>
    </location>
</feature>
<dbReference type="GO" id="GO:0005230">
    <property type="term" value="F:extracellular ligand-gated monoatomic ion channel activity"/>
    <property type="evidence" value="ECO:0007669"/>
    <property type="project" value="InterPro"/>
</dbReference>
<dbReference type="InterPro" id="IPR009081">
    <property type="entry name" value="PP-bd_ACP"/>
</dbReference>
<dbReference type="Pfam" id="PF00975">
    <property type="entry name" value="Thioesterase"/>
    <property type="match status" value="1"/>
</dbReference>
<dbReference type="InterPro" id="IPR036734">
    <property type="entry name" value="Neur_chan_lig-bd_sf"/>
</dbReference>
<organism evidence="5">
    <name type="scientific">Wuchereria bancrofti</name>
    <dbReference type="NCBI Taxonomy" id="6293"/>
    <lineage>
        <taxon>Eukaryota</taxon>
        <taxon>Metazoa</taxon>
        <taxon>Ecdysozoa</taxon>
        <taxon>Nematoda</taxon>
        <taxon>Chromadorea</taxon>
        <taxon>Rhabditida</taxon>
        <taxon>Spirurina</taxon>
        <taxon>Spiruromorpha</taxon>
        <taxon>Filarioidea</taxon>
        <taxon>Onchocercidae</taxon>
        <taxon>Wuchereria</taxon>
    </lineage>
</organism>
<dbReference type="SUPFAM" id="SSF52777">
    <property type="entry name" value="CoA-dependent acyltransferases"/>
    <property type="match status" value="7"/>
</dbReference>
<dbReference type="GO" id="GO:0016020">
    <property type="term" value="C:membrane"/>
    <property type="evidence" value="ECO:0007669"/>
    <property type="project" value="InterPro"/>
</dbReference>
<dbReference type="EC" id="3.1.2.14" evidence="1"/>
<dbReference type="Gene3D" id="2.70.170.10">
    <property type="entry name" value="Neurotransmitter-gated ion-channel ligand-binding domain"/>
    <property type="match status" value="1"/>
</dbReference>